<dbReference type="InterPro" id="IPR052895">
    <property type="entry name" value="HetReg/Transcr_Mod"/>
</dbReference>
<reference evidence="2" key="1">
    <citation type="journal article" date="2017" name="Mycologia">
        <title>Fusarium algeriense, sp. nov., a novel toxigenic crown rot pathogen of durum wheat from Algeria is nested in the Fusarium burgessii species complex.</title>
        <authorList>
            <person name="Laraba I."/>
            <person name="Keddad A."/>
            <person name="Boureghda H."/>
            <person name="Abdallah N."/>
            <person name="Vaughan M.M."/>
            <person name="Proctor R.H."/>
            <person name="Busman M."/>
            <person name="O'Donnell K."/>
        </authorList>
    </citation>
    <scope>NUCLEOTIDE SEQUENCE</scope>
    <source>
        <strain evidence="2">NRRL 25174</strain>
    </source>
</reference>
<gene>
    <name evidence="2" type="ORF">FBEOM_13654</name>
</gene>
<organism evidence="2 3">
    <name type="scientific">Fusarium beomiforme</name>
    <dbReference type="NCBI Taxonomy" id="44412"/>
    <lineage>
        <taxon>Eukaryota</taxon>
        <taxon>Fungi</taxon>
        <taxon>Dikarya</taxon>
        <taxon>Ascomycota</taxon>
        <taxon>Pezizomycotina</taxon>
        <taxon>Sordariomycetes</taxon>
        <taxon>Hypocreomycetidae</taxon>
        <taxon>Hypocreales</taxon>
        <taxon>Nectriaceae</taxon>
        <taxon>Fusarium</taxon>
        <taxon>Fusarium burgessii species complex</taxon>
    </lineage>
</organism>
<dbReference type="PANTHER" id="PTHR24148:SF64">
    <property type="entry name" value="HETEROKARYON INCOMPATIBILITY DOMAIN-CONTAINING PROTEIN"/>
    <property type="match status" value="1"/>
</dbReference>
<dbReference type="InterPro" id="IPR010730">
    <property type="entry name" value="HET"/>
</dbReference>
<evidence type="ECO:0000313" key="2">
    <source>
        <dbReference type="EMBL" id="KAF4332555.1"/>
    </source>
</evidence>
<dbReference type="OrthoDB" id="2157530at2759"/>
<feature type="domain" description="Heterokaryon incompatibility" evidence="1">
    <location>
        <begin position="115"/>
        <end position="293"/>
    </location>
</feature>
<dbReference type="PANTHER" id="PTHR24148">
    <property type="entry name" value="ANKYRIN REPEAT DOMAIN-CONTAINING PROTEIN 39 HOMOLOG-RELATED"/>
    <property type="match status" value="1"/>
</dbReference>
<keyword evidence="3" id="KW-1185">Reference proteome</keyword>
<accession>A0A9P5A5A7</accession>
<dbReference type="AlphaFoldDB" id="A0A9P5A5A7"/>
<evidence type="ECO:0000313" key="3">
    <source>
        <dbReference type="Proteomes" id="UP000730481"/>
    </source>
</evidence>
<name>A0A9P5A5A7_9HYPO</name>
<dbReference type="Proteomes" id="UP000730481">
    <property type="component" value="Unassembled WGS sequence"/>
</dbReference>
<comment type="caution">
    <text evidence="2">The sequence shown here is derived from an EMBL/GenBank/DDBJ whole genome shotgun (WGS) entry which is preliminary data.</text>
</comment>
<sequence length="736" mass="83106">MDIPFEARIPRDPKFKADNKIEMFAALAKLAVDYSTAEGVKASNKAAFQAGKEKLSSFLSSIQGRSSPKPDLPTEELVHSPLEDEKGIRLLQVEVKESNLTLTLRTYTASEIPPYVCLSYVWADFGPMWNLGRDFRERDLEVPHFSYADIVDVAINDRRFPIGANLHAALLGLHKYLSGRPIWTDAICINQKDQDEKTAQVARMNEIYSEAEKVFIWLGRKHTERTAAVSILKVWPSFPQDPNNADIQFHGKKYTTARAFFDATSTGSELISWMSLLRSVSESWWSRVWTVQEFILAKEYAFYYDGQEVPVSDLKKAMDWTYFAASHISPKMVPHWFTFQPSMFDLKKSATKLHLLDVTLLGATRMAGDPRDKVWAFLGITDPMTHGQTPLKPDYNNRDMGDYYLDVAQRLIKGDAGLLVLSLVNHPLPRESYEFKSKKPIGNRLLDKHKAKKRFPSQNPAWAPPKEDIFDESLQPDWTGKKVGYPSWVPKMTSAVATEPLFLKEMKAQKARGRPLFDPSWRVFLAASGVKGDFALSEDGRKLVVKAHSLDKIVKAAPLPRKKEEEKTFYKAIRSWYPGEERLADMPYPPQLSTHVPEALCRTLLTNIWLTTHPAPEACSDHFANYLARISESPSDANHDLRSKHQPDPEEGDIFAIAIDNSGTDRVLFLTEKGYLGLGPARTEVGDVVDLVAGAHVPFVLRKGSQGWVLVGETYLHGVMYGEATQNAEFQRTEIV</sequence>
<evidence type="ECO:0000259" key="1">
    <source>
        <dbReference type="Pfam" id="PF06985"/>
    </source>
</evidence>
<proteinExistence type="predicted"/>
<dbReference type="Pfam" id="PF06985">
    <property type="entry name" value="HET"/>
    <property type="match status" value="1"/>
</dbReference>
<dbReference type="Pfam" id="PF26639">
    <property type="entry name" value="Het-6_barrel"/>
    <property type="match status" value="1"/>
</dbReference>
<reference evidence="2" key="2">
    <citation type="submission" date="2020-02" db="EMBL/GenBank/DDBJ databases">
        <title>Identification and distribution of gene clusters putatively required for synthesis of sphingolipid metabolism inhibitors in phylogenetically diverse species of the filamentous fungus Fusarium.</title>
        <authorList>
            <person name="Kim H.-S."/>
            <person name="Busman M."/>
            <person name="Brown D.W."/>
            <person name="Divon H."/>
            <person name="Uhlig S."/>
            <person name="Proctor R.H."/>
        </authorList>
    </citation>
    <scope>NUCLEOTIDE SEQUENCE</scope>
    <source>
        <strain evidence="2">NRRL 25174</strain>
    </source>
</reference>
<dbReference type="EMBL" id="PVQB02001042">
    <property type="protein sequence ID" value="KAF4332555.1"/>
    <property type="molecule type" value="Genomic_DNA"/>
</dbReference>
<protein>
    <submittedName>
        <fullName evidence="2">Heterokaryon incompatibility het-6</fullName>
    </submittedName>
</protein>